<dbReference type="InterPro" id="IPR002110">
    <property type="entry name" value="Ankyrin_rpt"/>
</dbReference>
<sequence>MCCEVPLSSRAAQERAGPRAGQPVTSWLSFSFRNSGAMATDLARFAASLRANPSNRSFLDHVSFPMYTVPAEFLLQMKHLKTHEEMLQVGALVEFSTDLGRAMFVSHEWLSNRHPDPNAEQLQILQQALRNIASGSSNICVPVATEIMFGRLQLPRADSVGVDLYIWYDYFCCPQHSSNAASVHRQAAIDSIPTYVSQCYFFVILCPALKHVDQCRTLSQSSWALRGWCRCERVARELAAREDGYIIVIESAVHQTLVWLGNRMLEAPGEGDFTVEQDKVRVGRMMVRMIWDKLLYYLEKGDLHNYRFLSNSQRARFFRGLDVVPIESFIPPSGVQADAFREPDKFLLEWFLHQNGFRGVSDRDEKGWSPLCFAALNGDPLTIKSLLRYRADPNDMTAKARIKEQLPRKSSVVAIAAFFRNNEAVEVLLSARASPNALDENFGNSLHFACAADNAVAVQLLISARANPQQKCLPGLNPFQVSCACVSLQSMKEILAQVPELSLRHSLHFALMFSGGGSPEIVTELIRARADVNEQFRIRLKEPGWWLLLNLTSIRHRVSPSRLTCLAYHHYGATPLMFSILSGYLQAASALLTAGAHVDSMNFRRKTALDLASQMLVPAWLMRSLDGRDQGPQCLEVEELTEEDVFFI</sequence>
<feature type="repeat" description="ANK" evidence="3">
    <location>
        <begin position="571"/>
        <end position="603"/>
    </location>
</feature>
<dbReference type="OrthoDB" id="407272at2759"/>
<reference evidence="4 5" key="1">
    <citation type="submission" date="2016-02" db="EMBL/GenBank/DDBJ databases">
        <title>Genome analysis of coral dinoflagellate symbionts highlights evolutionary adaptations to a symbiotic lifestyle.</title>
        <authorList>
            <person name="Aranda M."/>
            <person name="Li Y."/>
            <person name="Liew Y.J."/>
            <person name="Baumgarten S."/>
            <person name="Simakov O."/>
            <person name="Wilson M."/>
            <person name="Piel J."/>
            <person name="Ashoor H."/>
            <person name="Bougouffa S."/>
            <person name="Bajic V.B."/>
            <person name="Ryu T."/>
            <person name="Ravasi T."/>
            <person name="Bayer T."/>
            <person name="Micklem G."/>
            <person name="Kim H."/>
            <person name="Bhak J."/>
            <person name="Lajeunesse T.C."/>
            <person name="Voolstra C.R."/>
        </authorList>
    </citation>
    <scope>NUCLEOTIDE SEQUENCE [LARGE SCALE GENOMIC DNA]</scope>
    <source>
        <strain evidence="4 5">CCMP2467</strain>
    </source>
</reference>
<dbReference type="PROSITE" id="PS50088">
    <property type="entry name" value="ANK_REPEAT"/>
    <property type="match status" value="2"/>
</dbReference>
<evidence type="ECO:0000313" key="4">
    <source>
        <dbReference type="EMBL" id="OLP77824.1"/>
    </source>
</evidence>
<dbReference type="InterPro" id="IPR036770">
    <property type="entry name" value="Ankyrin_rpt-contain_sf"/>
</dbReference>
<comment type="caution">
    <text evidence="4">The sequence shown here is derived from an EMBL/GenBank/DDBJ whole genome shotgun (WGS) entry which is preliminary data.</text>
</comment>
<proteinExistence type="predicted"/>
<dbReference type="PROSITE" id="PS50297">
    <property type="entry name" value="ANK_REP_REGION"/>
    <property type="match status" value="1"/>
</dbReference>
<name>A0A1Q9C4G7_SYMMI</name>
<dbReference type="SMART" id="SM00248">
    <property type="entry name" value="ANK"/>
    <property type="match status" value="5"/>
</dbReference>
<keyword evidence="2 3" id="KW-0040">ANK repeat</keyword>
<dbReference type="PANTHER" id="PTHR24198">
    <property type="entry name" value="ANKYRIN REPEAT AND PROTEIN KINASE DOMAIN-CONTAINING PROTEIN"/>
    <property type="match status" value="1"/>
</dbReference>
<evidence type="ECO:0000313" key="5">
    <source>
        <dbReference type="Proteomes" id="UP000186817"/>
    </source>
</evidence>
<protein>
    <submittedName>
        <fullName evidence="4">Serine/threonine-protein phosphatase 6 regulatory ankyrin repeat subunit B</fullName>
    </submittedName>
</protein>
<evidence type="ECO:0000256" key="2">
    <source>
        <dbReference type="ARBA" id="ARBA00023043"/>
    </source>
</evidence>
<dbReference type="OMA" id="CRCERVA"/>
<dbReference type="SUPFAM" id="SSF48403">
    <property type="entry name" value="Ankyrin repeat"/>
    <property type="match status" value="1"/>
</dbReference>
<dbReference type="Proteomes" id="UP000186817">
    <property type="component" value="Unassembled WGS sequence"/>
</dbReference>
<dbReference type="Pfam" id="PF00023">
    <property type="entry name" value="Ank"/>
    <property type="match status" value="1"/>
</dbReference>
<feature type="repeat" description="ANK" evidence="3">
    <location>
        <begin position="366"/>
        <end position="398"/>
    </location>
</feature>
<dbReference type="AlphaFoldDB" id="A0A1Q9C4G7"/>
<keyword evidence="1" id="KW-0677">Repeat</keyword>
<dbReference type="PANTHER" id="PTHR24198:SF194">
    <property type="entry name" value="INVERSIN-A"/>
    <property type="match status" value="1"/>
</dbReference>
<dbReference type="Gene3D" id="1.25.40.20">
    <property type="entry name" value="Ankyrin repeat-containing domain"/>
    <property type="match status" value="2"/>
</dbReference>
<gene>
    <name evidence="4" type="primary">ANKRD44</name>
    <name evidence="4" type="ORF">AK812_SmicGene42074</name>
</gene>
<evidence type="ECO:0000256" key="1">
    <source>
        <dbReference type="ARBA" id="ARBA00022737"/>
    </source>
</evidence>
<evidence type="ECO:0000256" key="3">
    <source>
        <dbReference type="PROSITE-ProRule" id="PRU00023"/>
    </source>
</evidence>
<accession>A0A1Q9C4G7</accession>
<organism evidence="4 5">
    <name type="scientific">Symbiodinium microadriaticum</name>
    <name type="common">Dinoflagellate</name>
    <name type="synonym">Zooxanthella microadriatica</name>
    <dbReference type="NCBI Taxonomy" id="2951"/>
    <lineage>
        <taxon>Eukaryota</taxon>
        <taxon>Sar</taxon>
        <taxon>Alveolata</taxon>
        <taxon>Dinophyceae</taxon>
        <taxon>Suessiales</taxon>
        <taxon>Symbiodiniaceae</taxon>
        <taxon>Symbiodinium</taxon>
    </lineage>
</organism>
<dbReference type="EMBL" id="LSRX01001705">
    <property type="protein sequence ID" value="OLP77824.1"/>
    <property type="molecule type" value="Genomic_DNA"/>
</dbReference>
<keyword evidence="5" id="KW-1185">Reference proteome</keyword>